<comment type="caution">
    <text evidence="3">The sequence shown here is derived from an EMBL/GenBank/DDBJ whole genome shotgun (WGS) entry which is preliminary data.</text>
</comment>
<dbReference type="InterPro" id="IPR039261">
    <property type="entry name" value="FNR_nucleotide-bd"/>
</dbReference>
<dbReference type="InterPro" id="IPR017938">
    <property type="entry name" value="Riboflavin_synthase-like_b-brl"/>
</dbReference>
<dbReference type="InterPro" id="IPR001709">
    <property type="entry name" value="Flavoprot_Pyr_Nucl_cyt_Rdtase"/>
</dbReference>
<feature type="binding site" evidence="1">
    <location>
        <position position="251"/>
    </location>
    <ligand>
        <name>[2Fe-2S] cluster</name>
        <dbReference type="ChEBI" id="CHEBI:190135"/>
    </ligand>
</feature>
<dbReference type="AlphaFoldDB" id="A0A9E5MN33"/>
<dbReference type="PANTHER" id="PTHR43513:SF1">
    <property type="entry name" value="ANAEROBIC SULFITE REDUCTASE SUBUNIT B"/>
    <property type="match status" value="1"/>
</dbReference>
<comment type="cofactor">
    <cofactor evidence="1">
        <name>[2Fe-2S] cluster</name>
        <dbReference type="ChEBI" id="CHEBI:190135"/>
    </cofactor>
    <text evidence="1">Binds 1 [2Fe-2S] cluster per subunit.</text>
</comment>
<dbReference type="EMBL" id="JAAONZ010000015">
    <property type="protein sequence ID" value="NHO67299.1"/>
    <property type="molecule type" value="Genomic_DNA"/>
</dbReference>
<dbReference type="SUPFAM" id="SSF52343">
    <property type="entry name" value="Ferredoxin reductase-like, C-terminal NADP-linked domain"/>
    <property type="match status" value="1"/>
</dbReference>
<keyword evidence="1" id="KW-0408">Iron</keyword>
<reference evidence="3" key="1">
    <citation type="submission" date="2020-03" db="EMBL/GenBank/DDBJ databases">
        <authorList>
            <person name="Guo F."/>
        </authorList>
    </citation>
    <scope>NUCLEOTIDE SEQUENCE</scope>
    <source>
        <strain evidence="3">JCM 30134</strain>
    </source>
</reference>
<dbReference type="InterPro" id="IPR017927">
    <property type="entry name" value="FAD-bd_FR_type"/>
</dbReference>
<organism evidence="3 4">
    <name type="scientific">Pseudomaricurvus hydrocarbonicus</name>
    <dbReference type="NCBI Taxonomy" id="1470433"/>
    <lineage>
        <taxon>Bacteria</taxon>
        <taxon>Pseudomonadati</taxon>
        <taxon>Pseudomonadota</taxon>
        <taxon>Gammaproteobacteria</taxon>
        <taxon>Cellvibrionales</taxon>
        <taxon>Cellvibrionaceae</taxon>
        <taxon>Pseudomaricurvus</taxon>
    </lineage>
</organism>
<dbReference type="PIRSF" id="PIRSF006816">
    <property type="entry name" value="Cyc3_hyd_g"/>
    <property type="match status" value="1"/>
</dbReference>
<sequence length="279" mass="30646">MAAVNTPRLFTVTDRRDEITATVTLELQPLDDQPLPVARPGQFNMLYSFGAGEVPISLSGSINASDSVRSADRYTHTLRAVGKTTEALARLQVGDQLGVRGPFGRGWPMDQLAGKKVVVIAGGLGLAPLKPLLEALLADITHYGHVQLFYGGKRPEELLYPESLIHWSEKIEVQLSVDQAGPDWRGHVGVITQLLASAEMDPDNTLAVICGPEIMMRFTIQALQKQGLPDTALYLSMERNMHCAVGHCGHCQWGPHFICKDGPVFCYADIAPWFFQREL</sequence>
<evidence type="ECO:0000313" key="3">
    <source>
        <dbReference type="EMBL" id="NHO67299.1"/>
    </source>
</evidence>
<keyword evidence="4" id="KW-1185">Reference proteome</keyword>
<feature type="domain" description="FAD-binding FR-type" evidence="2">
    <location>
        <begin position="5"/>
        <end position="109"/>
    </location>
</feature>
<feature type="binding site" evidence="1">
    <location>
        <position position="248"/>
    </location>
    <ligand>
        <name>[2Fe-2S] cluster</name>
        <dbReference type="ChEBI" id="CHEBI:190135"/>
    </ligand>
</feature>
<dbReference type="InterPro" id="IPR050353">
    <property type="entry name" value="PyrK_electron_transfer"/>
</dbReference>
<keyword evidence="1" id="KW-0479">Metal-binding</keyword>
<dbReference type="PRINTS" id="PR00406">
    <property type="entry name" value="CYTB5RDTASE"/>
</dbReference>
<evidence type="ECO:0000259" key="2">
    <source>
        <dbReference type="PROSITE" id="PS51384"/>
    </source>
</evidence>
<feature type="binding site" evidence="1">
    <location>
        <position position="259"/>
    </location>
    <ligand>
        <name>[2Fe-2S] cluster</name>
        <dbReference type="ChEBI" id="CHEBI:190135"/>
    </ligand>
</feature>
<dbReference type="PANTHER" id="PTHR43513">
    <property type="entry name" value="DIHYDROOROTATE DEHYDROGENASE B (NAD(+)), ELECTRON TRANSFER SUBUNIT"/>
    <property type="match status" value="1"/>
</dbReference>
<dbReference type="SUPFAM" id="SSF63380">
    <property type="entry name" value="Riboflavin synthase domain-like"/>
    <property type="match status" value="1"/>
</dbReference>
<dbReference type="Pfam" id="PF10418">
    <property type="entry name" value="DHODB_Fe-S_bind"/>
    <property type="match status" value="1"/>
</dbReference>
<dbReference type="InterPro" id="IPR012165">
    <property type="entry name" value="Cyt_c3_hydrogenase_gsu"/>
</dbReference>
<dbReference type="InterPro" id="IPR019480">
    <property type="entry name" value="Dihydroorotate_DH_Fe-S-bd"/>
</dbReference>
<gene>
    <name evidence="3" type="ORF">G8770_17255</name>
</gene>
<dbReference type="CDD" id="cd06221">
    <property type="entry name" value="sulfite_reductase_like"/>
    <property type="match status" value="1"/>
</dbReference>
<dbReference type="PRINTS" id="PR00371">
    <property type="entry name" value="FPNCR"/>
</dbReference>
<dbReference type="GO" id="GO:0050660">
    <property type="term" value="F:flavin adenine dinucleotide binding"/>
    <property type="evidence" value="ECO:0007669"/>
    <property type="project" value="InterPro"/>
</dbReference>
<dbReference type="GO" id="GO:0046872">
    <property type="term" value="F:metal ion binding"/>
    <property type="evidence" value="ECO:0007669"/>
    <property type="project" value="UniProtKB-KW"/>
</dbReference>
<accession>A0A9E5MN33</accession>
<feature type="binding site" evidence="1">
    <location>
        <position position="243"/>
    </location>
    <ligand>
        <name>[2Fe-2S] cluster</name>
        <dbReference type="ChEBI" id="CHEBI:190135"/>
    </ligand>
</feature>
<dbReference type="Gene3D" id="3.40.50.80">
    <property type="entry name" value="Nucleotide-binding domain of ferredoxin-NADP reductase (FNR) module"/>
    <property type="match status" value="1"/>
</dbReference>
<protein>
    <submittedName>
        <fullName evidence="3">Ni/Fe hydrogenase subunit gamma</fullName>
    </submittedName>
</protein>
<dbReference type="InterPro" id="IPR001433">
    <property type="entry name" value="OxRdtase_FAD/NAD-bd"/>
</dbReference>
<evidence type="ECO:0000313" key="4">
    <source>
        <dbReference type="Proteomes" id="UP000787472"/>
    </source>
</evidence>
<dbReference type="GO" id="GO:0051537">
    <property type="term" value="F:2 iron, 2 sulfur cluster binding"/>
    <property type="evidence" value="ECO:0007669"/>
    <property type="project" value="UniProtKB-KW"/>
</dbReference>
<dbReference type="Pfam" id="PF00175">
    <property type="entry name" value="NAD_binding_1"/>
    <property type="match status" value="1"/>
</dbReference>
<dbReference type="PROSITE" id="PS51384">
    <property type="entry name" value="FAD_FR"/>
    <property type="match status" value="1"/>
</dbReference>
<dbReference type="Gene3D" id="2.40.30.10">
    <property type="entry name" value="Translation factors"/>
    <property type="match status" value="1"/>
</dbReference>
<keyword evidence="1" id="KW-0001">2Fe-2S</keyword>
<dbReference type="GO" id="GO:0006221">
    <property type="term" value="P:pyrimidine nucleotide biosynthetic process"/>
    <property type="evidence" value="ECO:0007669"/>
    <property type="project" value="InterPro"/>
</dbReference>
<name>A0A9E5MN33_9GAMM</name>
<dbReference type="GO" id="GO:0016491">
    <property type="term" value="F:oxidoreductase activity"/>
    <property type="evidence" value="ECO:0007669"/>
    <property type="project" value="InterPro"/>
</dbReference>
<dbReference type="Proteomes" id="UP000787472">
    <property type="component" value="Unassembled WGS sequence"/>
</dbReference>
<evidence type="ECO:0000256" key="1">
    <source>
        <dbReference type="PIRSR" id="PIRSR006816-2"/>
    </source>
</evidence>
<keyword evidence="1" id="KW-0411">Iron-sulfur</keyword>
<proteinExistence type="predicted"/>